<dbReference type="Proteomes" id="UP001289374">
    <property type="component" value="Unassembled WGS sequence"/>
</dbReference>
<dbReference type="CDD" id="cd01396">
    <property type="entry name" value="MeCP2_MBD"/>
    <property type="match status" value="1"/>
</dbReference>
<keyword evidence="5" id="KW-0539">Nucleus</keyword>
<name>A0AAE1XCR7_9LAMI</name>
<keyword evidence="9" id="KW-1185">Reference proteome</keyword>
<evidence type="ECO:0000256" key="3">
    <source>
        <dbReference type="ARBA" id="ARBA00023125"/>
    </source>
</evidence>
<dbReference type="PROSITE" id="PS50982">
    <property type="entry name" value="MBD"/>
    <property type="match status" value="1"/>
</dbReference>
<reference evidence="8" key="1">
    <citation type="submission" date="2020-06" db="EMBL/GenBank/DDBJ databases">
        <authorList>
            <person name="Li T."/>
            <person name="Hu X."/>
            <person name="Zhang T."/>
            <person name="Song X."/>
            <person name="Zhang H."/>
            <person name="Dai N."/>
            <person name="Sheng W."/>
            <person name="Hou X."/>
            <person name="Wei L."/>
        </authorList>
    </citation>
    <scope>NUCLEOTIDE SEQUENCE</scope>
    <source>
        <strain evidence="8">K16</strain>
        <tissue evidence="8">Leaf</tissue>
    </source>
</reference>
<dbReference type="SUPFAM" id="SSF54171">
    <property type="entry name" value="DNA-binding domain"/>
    <property type="match status" value="1"/>
</dbReference>
<feature type="domain" description="MBD" evidence="7">
    <location>
        <begin position="9"/>
        <end position="79"/>
    </location>
</feature>
<feature type="compositionally biased region" description="Basic and acidic residues" evidence="6">
    <location>
        <begin position="113"/>
        <end position="139"/>
    </location>
</feature>
<protein>
    <submittedName>
        <fullName evidence="8">Methyl-CpG-binding domain-containing protein 11</fullName>
    </submittedName>
</protein>
<evidence type="ECO:0000256" key="2">
    <source>
        <dbReference type="ARBA" id="ARBA00023015"/>
    </source>
</evidence>
<dbReference type="InterPro" id="IPR001739">
    <property type="entry name" value="Methyl_CpG_DNA-bd"/>
</dbReference>
<dbReference type="InterPro" id="IPR016177">
    <property type="entry name" value="DNA-bd_dom_sf"/>
</dbReference>
<comment type="caution">
    <text evidence="8">The sequence shown here is derived from an EMBL/GenBank/DDBJ whole genome shotgun (WGS) entry which is preliminary data.</text>
</comment>
<evidence type="ECO:0000259" key="7">
    <source>
        <dbReference type="PROSITE" id="PS50982"/>
    </source>
</evidence>
<keyword evidence="3" id="KW-0238">DNA-binding</keyword>
<evidence type="ECO:0000256" key="5">
    <source>
        <dbReference type="ARBA" id="ARBA00023242"/>
    </source>
</evidence>
<dbReference type="AlphaFoldDB" id="A0AAE1XCR7"/>
<evidence type="ECO:0000313" key="9">
    <source>
        <dbReference type="Proteomes" id="UP001289374"/>
    </source>
</evidence>
<dbReference type="InterPro" id="IPR039622">
    <property type="entry name" value="MBD10/11"/>
</dbReference>
<reference evidence="8" key="2">
    <citation type="journal article" date="2024" name="Plant">
        <title>Genomic evolution and insights into agronomic trait innovations of Sesamum species.</title>
        <authorList>
            <person name="Miao H."/>
            <person name="Wang L."/>
            <person name="Qu L."/>
            <person name="Liu H."/>
            <person name="Sun Y."/>
            <person name="Le M."/>
            <person name="Wang Q."/>
            <person name="Wei S."/>
            <person name="Zheng Y."/>
            <person name="Lin W."/>
            <person name="Duan Y."/>
            <person name="Cao H."/>
            <person name="Xiong S."/>
            <person name="Wang X."/>
            <person name="Wei L."/>
            <person name="Li C."/>
            <person name="Ma Q."/>
            <person name="Ju M."/>
            <person name="Zhao R."/>
            <person name="Li G."/>
            <person name="Mu C."/>
            <person name="Tian Q."/>
            <person name="Mei H."/>
            <person name="Zhang T."/>
            <person name="Gao T."/>
            <person name="Zhang H."/>
        </authorList>
    </citation>
    <scope>NUCLEOTIDE SEQUENCE</scope>
    <source>
        <strain evidence="8">K16</strain>
    </source>
</reference>
<dbReference type="Pfam" id="PF01429">
    <property type="entry name" value="MBD"/>
    <property type="match status" value="1"/>
</dbReference>
<dbReference type="Gene3D" id="3.30.890.10">
    <property type="entry name" value="Methyl-cpg-binding Protein 2, Chain A"/>
    <property type="match status" value="1"/>
</dbReference>
<dbReference type="EMBL" id="JACGWL010000002">
    <property type="protein sequence ID" value="KAK4409126.1"/>
    <property type="molecule type" value="Genomic_DNA"/>
</dbReference>
<keyword evidence="2" id="KW-0805">Transcription regulation</keyword>
<sequence>MASGEESQHNDAVSIELPAPAGWIKKFTPKKGGTPQRNDIVFVSPTGEEIKNKRQLEQYLKSHPGGPAASEFDWGTGDTPRRSARLSEKSKAVEAPASQSPKKKPRKSSAKKGANEKSHAVAEGEATDDKDAAAEETKGSGEASTADAKDVGDGEVVTEEGIPEKLNVEAVEKKKEIEPSDVELPNDANTENANANVKEPDNATTAAVDAKLEESMEASSDVPVAKIYETKEASSEVPDTKNDEPKDECHAENKTPDGKIEGAETVAVDHDIAKENQSAGEPIEKDSALQEQATTIDVDVCTFLMSFACCNTDDGRAVYVVDLLDISDW</sequence>
<dbReference type="PANTHER" id="PTHR33729">
    <property type="entry name" value="METHYL-CPG BINDING DOMAIN CONTAINING PROTEIN, EXPRESSED"/>
    <property type="match status" value="1"/>
</dbReference>
<evidence type="ECO:0000256" key="1">
    <source>
        <dbReference type="ARBA" id="ARBA00004123"/>
    </source>
</evidence>
<dbReference type="GO" id="GO:0003677">
    <property type="term" value="F:DNA binding"/>
    <property type="evidence" value="ECO:0007669"/>
    <property type="project" value="UniProtKB-KW"/>
</dbReference>
<gene>
    <name evidence="8" type="ORF">Sango_0493600</name>
</gene>
<organism evidence="8 9">
    <name type="scientific">Sesamum angolense</name>
    <dbReference type="NCBI Taxonomy" id="2727404"/>
    <lineage>
        <taxon>Eukaryota</taxon>
        <taxon>Viridiplantae</taxon>
        <taxon>Streptophyta</taxon>
        <taxon>Embryophyta</taxon>
        <taxon>Tracheophyta</taxon>
        <taxon>Spermatophyta</taxon>
        <taxon>Magnoliopsida</taxon>
        <taxon>eudicotyledons</taxon>
        <taxon>Gunneridae</taxon>
        <taxon>Pentapetalae</taxon>
        <taxon>asterids</taxon>
        <taxon>lamiids</taxon>
        <taxon>Lamiales</taxon>
        <taxon>Pedaliaceae</taxon>
        <taxon>Sesamum</taxon>
    </lineage>
</organism>
<dbReference type="GO" id="GO:0005634">
    <property type="term" value="C:nucleus"/>
    <property type="evidence" value="ECO:0007669"/>
    <property type="project" value="UniProtKB-SubCell"/>
</dbReference>
<feature type="region of interest" description="Disordered" evidence="6">
    <location>
        <begin position="1"/>
        <end position="20"/>
    </location>
</feature>
<feature type="compositionally biased region" description="Basic and acidic residues" evidence="6">
    <location>
        <begin position="79"/>
        <end position="92"/>
    </location>
</feature>
<evidence type="ECO:0000256" key="4">
    <source>
        <dbReference type="ARBA" id="ARBA00023163"/>
    </source>
</evidence>
<proteinExistence type="predicted"/>
<feature type="compositionally biased region" description="Basic residues" evidence="6">
    <location>
        <begin position="101"/>
        <end position="110"/>
    </location>
</feature>
<comment type="subcellular location">
    <subcellularLocation>
        <location evidence="1">Nucleus</location>
    </subcellularLocation>
</comment>
<evidence type="ECO:0000313" key="8">
    <source>
        <dbReference type="EMBL" id="KAK4409126.1"/>
    </source>
</evidence>
<feature type="compositionally biased region" description="Basic and acidic residues" evidence="6">
    <location>
        <begin position="162"/>
        <end position="178"/>
    </location>
</feature>
<feature type="region of interest" description="Disordered" evidence="6">
    <location>
        <begin position="26"/>
        <end position="262"/>
    </location>
</feature>
<evidence type="ECO:0000256" key="6">
    <source>
        <dbReference type="SAM" id="MobiDB-lite"/>
    </source>
</evidence>
<accession>A0AAE1XCR7</accession>
<dbReference type="PANTHER" id="PTHR33729:SF6">
    <property type="entry name" value="METHYL-CPG-BINDING DOMAIN-CONTAINING PROTEIN 11"/>
    <property type="match status" value="1"/>
</dbReference>
<feature type="compositionally biased region" description="Basic and acidic residues" evidence="6">
    <location>
        <begin position="228"/>
        <end position="262"/>
    </location>
</feature>
<keyword evidence="4" id="KW-0804">Transcription</keyword>